<dbReference type="EMBL" id="FOLG01000004">
    <property type="protein sequence ID" value="SFC34201.1"/>
    <property type="molecule type" value="Genomic_DNA"/>
</dbReference>
<evidence type="ECO:0000313" key="11">
    <source>
        <dbReference type="EMBL" id="SFC34201.1"/>
    </source>
</evidence>
<dbReference type="Proteomes" id="UP000198728">
    <property type="component" value="Unassembled WGS sequence"/>
</dbReference>
<dbReference type="AlphaFoldDB" id="A0A1I1IE03"/>
<dbReference type="SUPFAM" id="SSF56935">
    <property type="entry name" value="Porins"/>
    <property type="match status" value="1"/>
</dbReference>
<dbReference type="OrthoDB" id="106611at2"/>
<keyword evidence="6" id="KW-0406">Ion transport</keyword>
<dbReference type="Gene3D" id="2.40.170.10">
    <property type="entry name" value="Porin, LamB type"/>
    <property type="match status" value="1"/>
</dbReference>
<dbReference type="GO" id="GO:0006811">
    <property type="term" value="P:monoatomic ion transport"/>
    <property type="evidence" value="ECO:0007669"/>
    <property type="project" value="UniProtKB-KW"/>
</dbReference>
<protein>
    <submittedName>
        <fullName evidence="11">Maltoporin</fullName>
    </submittedName>
</protein>
<reference evidence="11 12" key="1">
    <citation type="submission" date="2016-10" db="EMBL/GenBank/DDBJ databases">
        <authorList>
            <person name="de Groot N.N."/>
        </authorList>
    </citation>
    <scope>NUCLEOTIDE SEQUENCE [LARGE SCALE GENOMIC DNA]</scope>
    <source>
        <strain evidence="11 12">DSM 19548</strain>
    </source>
</reference>
<evidence type="ECO:0000256" key="3">
    <source>
        <dbReference type="ARBA" id="ARBA00022448"/>
    </source>
</evidence>
<dbReference type="GO" id="GO:0015288">
    <property type="term" value="F:porin activity"/>
    <property type="evidence" value="ECO:0007669"/>
    <property type="project" value="UniProtKB-KW"/>
</dbReference>
<evidence type="ECO:0000256" key="2">
    <source>
        <dbReference type="ARBA" id="ARBA00007055"/>
    </source>
</evidence>
<comment type="subcellular location">
    <subcellularLocation>
        <location evidence="1">Cell outer membrane</location>
        <topology evidence="1">Multi-pass membrane protein</topology>
    </subcellularLocation>
</comment>
<dbReference type="GO" id="GO:0046930">
    <property type="term" value="C:pore complex"/>
    <property type="evidence" value="ECO:0007669"/>
    <property type="project" value="UniProtKB-KW"/>
</dbReference>
<dbReference type="Pfam" id="PF02264">
    <property type="entry name" value="LamB"/>
    <property type="match status" value="1"/>
</dbReference>
<accession>A0A1I1IE03</accession>
<dbReference type="PANTHER" id="PTHR38762:SF1">
    <property type="entry name" value="CRYPTIC OUTER MEMBRANE PORIN BGLH-RELATED"/>
    <property type="match status" value="1"/>
</dbReference>
<keyword evidence="9" id="KW-0998">Cell outer membrane</keyword>
<dbReference type="InterPro" id="IPR036998">
    <property type="entry name" value="Porin_LamB_sf"/>
</dbReference>
<evidence type="ECO:0000313" key="12">
    <source>
        <dbReference type="Proteomes" id="UP000198728"/>
    </source>
</evidence>
<gene>
    <name evidence="11" type="ORF">SAMN04488094_10440</name>
</gene>
<sequence length="418" mass="45460">MSLARISNTALFVLTLAVVPAAAQDENLAAGETAGPEAAVPNPPGPFSHGYVRFGIGSTDDDPMVAFQLDGAASKYRLGNESDLYGEASLGFRNPIGTGSAVVAEVMLNGWADSNMFVYGNDANSDGDTAQAYFGIEGLGSGETAEAFLWAGRRYYRRRDVHITDFYYENYSNDGIGLESVDFGAFRLSTALFHYDHDDLDYEAGTIDVRFHEIALGGDWLGEVGLSYTGTDGDDAPQDNEGYAIRFHAENVDLSWGEWRNALMYGRGSGINFDSSGNPDVTSDDDRWRFVSQALFTATEGLQTQATAVWQRTEIDGDAETWLSIGARPQYNVNETFGIALEVGYDQVNPESAGSNSLTKVTLAPFYSFGKTGFFARPQLRAFVTWANWNDPGAITQQAALGNSTDGTTVGIQYENWW</sequence>
<comment type="similarity">
    <text evidence="2">Belongs to the porin LamB (TC 1.B.3) family.</text>
</comment>
<dbReference type="PANTHER" id="PTHR38762">
    <property type="entry name" value="CRYPTIC OUTER MEMBRANE PORIN BGLH-RELATED"/>
    <property type="match status" value="1"/>
</dbReference>
<evidence type="ECO:0000256" key="1">
    <source>
        <dbReference type="ARBA" id="ARBA00004571"/>
    </source>
</evidence>
<dbReference type="RefSeq" id="WP_093360374.1">
    <property type="nucleotide sequence ID" value="NZ_FOLG01000004.1"/>
</dbReference>
<organism evidence="11 12">
    <name type="scientific">Tropicimonas isoalkanivorans</name>
    <dbReference type="NCBI Taxonomy" id="441112"/>
    <lineage>
        <taxon>Bacteria</taxon>
        <taxon>Pseudomonadati</taxon>
        <taxon>Pseudomonadota</taxon>
        <taxon>Alphaproteobacteria</taxon>
        <taxon>Rhodobacterales</taxon>
        <taxon>Roseobacteraceae</taxon>
        <taxon>Tropicimonas</taxon>
    </lineage>
</organism>
<evidence type="ECO:0000256" key="8">
    <source>
        <dbReference type="ARBA" id="ARBA00023136"/>
    </source>
</evidence>
<keyword evidence="7" id="KW-0626">Porin</keyword>
<evidence type="ECO:0000256" key="7">
    <source>
        <dbReference type="ARBA" id="ARBA00023114"/>
    </source>
</evidence>
<dbReference type="InterPro" id="IPR050286">
    <property type="entry name" value="G_neg_Bact_CarbUptk_Porin"/>
</dbReference>
<dbReference type="GO" id="GO:0015774">
    <property type="term" value="P:polysaccharide transport"/>
    <property type="evidence" value="ECO:0007669"/>
    <property type="project" value="TreeGrafter"/>
</dbReference>
<dbReference type="InterPro" id="IPR003192">
    <property type="entry name" value="Porin_LamB"/>
</dbReference>
<keyword evidence="12" id="KW-1185">Reference proteome</keyword>
<feature type="chain" id="PRO_5011560457" evidence="10">
    <location>
        <begin position="24"/>
        <end position="418"/>
    </location>
</feature>
<dbReference type="STRING" id="441112.SAMN04488094_10440"/>
<evidence type="ECO:0000256" key="6">
    <source>
        <dbReference type="ARBA" id="ARBA00023065"/>
    </source>
</evidence>
<keyword evidence="3" id="KW-0813">Transport</keyword>
<evidence type="ECO:0000256" key="10">
    <source>
        <dbReference type="SAM" id="SignalP"/>
    </source>
</evidence>
<keyword evidence="8" id="KW-0472">Membrane</keyword>
<evidence type="ECO:0000256" key="5">
    <source>
        <dbReference type="ARBA" id="ARBA00022692"/>
    </source>
</evidence>
<keyword evidence="10" id="KW-0732">Signal</keyword>
<feature type="signal peptide" evidence="10">
    <location>
        <begin position="1"/>
        <end position="23"/>
    </location>
</feature>
<keyword evidence="5" id="KW-0812">Transmembrane</keyword>
<dbReference type="GO" id="GO:0009279">
    <property type="term" value="C:cell outer membrane"/>
    <property type="evidence" value="ECO:0007669"/>
    <property type="project" value="UniProtKB-SubCell"/>
</dbReference>
<name>A0A1I1IE03_9RHOB</name>
<evidence type="ECO:0000256" key="4">
    <source>
        <dbReference type="ARBA" id="ARBA00022452"/>
    </source>
</evidence>
<proteinExistence type="inferred from homology"/>
<dbReference type="GO" id="GO:0015144">
    <property type="term" value="F:carbohydrate transmembrane transporter activity"/>
    <property type="evidence" value="ECO:0007669"/>
    <property type="project" value="TreeGrafter"/>
</dbReference>
<keyword evidence="4" id="KW-1134">Transmembrane beta strand</keyword>
<evidence type="ECO:0000256" key="9">
    <source>
        <dbReference type="ARBA" id="ARBA00023237"/>
    </source>
</evidence>